<evidence type="ECO:0000313" key="6">
    <source>
        <dbReference type="Ensembl" id="ENSSHAP00000025104.1"/>
    </source>
</evidence>
<evidence type="ECO:0000256" key="2">
    <source>
        <dbReference type="ARBA" id="ARBA00022729"/>
    </source>
</evidence>
<reference evidence="6" key="3">
    <citation type="submission" date="2025-09" db="UniProtKB">
        <authorList>
            <consortium name="Ensembl"/>
        </authorList>
    </citation>
    <scope>IDENTIFICATION</scope>
</reference>
<dbReference type="GO" id="GO:0007155">
    <property type="term" value="P:cell adhesion"/>
    <property type="evidence" value="ECO:0007669"/>
    <property type="project" value="TreeGrafter"/>
</dbReference>
<dbReference type="GO" id="GO:0035036">
    <property type="term" value="P:sperm-egg recognition"/>
    <property type="evidence" value="ECO:0007669"/>
    <property type="project" value="TreeGrafter"/>
</dbReference>
<dbReference type="PANTHER" id="PTHR10517:SF14">
    <property type="entry name" value="FOLATE RECEPTOR 1-RELATED"/>
    <property type="match status" value="1"/>
</dbReference>
<dbReference type="PANTHER" id="PTHR10517">
    <property type="entry name" value="FOLATE RECEPTOR"/>
    <property type="match status" value="1"/>
</dbReference>
<dbReference type="GeneTree" id="ENSGT00950000183144"/>
<dbReference type="InterPro" id="IPR018143">
    <property type="entry name" value="Folate_rcpt-like"/>
</dbReference>
<keyword evidence="7" id="KW-1185">Reference proteome</keyword>
<sequence>MEWWWLGLLVATVVQAERELLNICMDAKHHKKEPGPENELHEQCFPWKDNACCTTNTSWEIHMDMSPLYNFNFGHCGVMTPSCRKQFIQDACLYECSPNLGPWIQKVSESRGHNNCKEWWEDCRTSFTCKSAWNKDSAWSPGKNDCSALVLCRPFPHYFPTPAELCEKIWNNSYKATKERQGSGRCIQMWFDPAQGNPSAAVAQLYASHAVPQQFPLIVFPLLLFAL</sequence>
<protein>
    <submittedName>
        <fullName evidence="6">IZUMO1 receptor, JUNO</fullName>
    </submittedName>
</protein>
<evidence type="ECO:0000256" key="1">
    <source>
        <dbReference type="ARBA" id="ARBA00007932"/>
    </source>
</evidence>
<dbReference type="Ensembl" id="ENSSHAT00000045927.1">
    <property type="protein sequence ID" value="ENSSHAP00000025104.1"/>
    <property type="gene ID" value="ENSSHAG00000029294.1"/>
</dbReference>
<keyword evidence="3" id="KW-1015">Disulfide bond</keyword>
<dbReference type="AlphaFoldDB" id="A0A7N4NLC7"/>
<dbReference type="GO" id="GO:0007342">
    <property type="term" value="P:fusion of sperm to egg plasma membrane involved in single fertilization"/>
    <property type="evidence" value="ECO:0007669"/>
    <property type="project" value="Ensembl"/>
</dbReference>
<dbReference type="GO" id="GO:0038023">
    <property type="term" value="F:signaling receptor activity"/>
    <property type="evidence" value="ECO:0007669"/>
    <property type="project" value="Ensembl"/>
</dbReference>
<gene>
    <name evidence="6" type="primary">IZUMO1R</name>
</gene>
<comment type="similarity">
    <text evidence="1">Belongs to the folate receptor family.</text>
</comment>
<evidence type="ECO:0000313" key="7">
    <source>
        <dbReference type="Proteomes" id="UP000007648"/>
    </source>
</evidence>
<feature type="signal peptide" evidence="4">
    <location>
        <begin position="1"/>
        <end position="16"/>
    </location>
</feature>
<reference evidence="6" key="2">
    <citation type="submission" date="2025-08" db="UniProtKB">
        <authorList>
            <consortium name="Ensembl"/>
        </authorList>
    </citation>
    <scope>IDENTIFICATION</scope>
</reference>
<accession>A0A7N4NLC7</accession>
<dbReference type="InParanoid" id="A0A7N4NLC7"/>
<organism evidence="6 7">
    <name type="scientific">Sarcophilus harrisii</name>
    <name type="common">Tasmanian devil</name>
    <name type="synonym">Sarcophilus laniarius</name>
    <dbReference type="NCBI Taxonomy" id="9305"/>
    <lineage>
        <taxon>Eukaryota</taxon>
        <taxon>Metazoa</taxon>
        <taxon>Chordata</taxon>
        <taxon>Craniata</taxon>
        <taxon>Vertebrata</taxon>
        <taxon>Euteleostomi</taxon>
        <taxon>Mammalia</taxon>
        <taxon>Metatheria</taxon>
        <taxon>Dasyuromorphia</taxon>
        <taxon>Dasyuridae</taxon>
        <taxon>Sarcophilus</taxon>
    </lineage>
</organism>
<reference evidence="6 7" key="1">
    <citation type="journal article" date="2011" name="Proc. Natl. Acad. Sci. U.S.A.">
        <title>Genetic diversity and population structure of the endangered marsupial Sarcophilus harrisii (Tasmanian devil).</title>
        <authorList>
            <person name="Miller W."/>
            <person name="Hayes V.M."/>
            <person name="Ratan A."/>
            <person name="Petersen D.C."/>
            <person name="Wittekindt N.E."/>
            <person name="Miller J."/>
            <person name="Walenz B."/>
            <person name="Knight J."/>
            <person name="Qi J."/>
            <person name="Zhao F."/>
            <person name="Wang Q."/>
            <person name="Bedoya-Reina O.C."/>
            <person name="Katiyar N."/>
            <person name="Tomsho L.P."/>
            <person name="Kasson L.M."/>
            <person name="Hardie R.A."/>
            <person name="Woodbridge P."/>
            <person name="Tindall E.A."/>
            <person name="Bertelsen M.F."/>
            <person name="Dixon D."/>
            <person name="Pyecroft S."/>
            <person name="Helgen K.M."/>
            <person name="Lesk A.M."/>
            <person name="Pringle T.H."/>
            <person name="Patterson N."/>
            <person name="Zhang Y."/>
            <person name="Kreiss A."/>
            <person name="Woods G.M."/>
            <person name="Jones M.E."/>
            <person name="Schuster S.C."/>
        </authorList>
    </citation>
    <scope>NUCLEOTIDE SEQUENCE [LARGE SCALE GENOMIC DNA]</scope>
</reference>
<feature type="chain" id="PRO_5029835916" evidence="4">
    <location>
        <begin position="17"/>
        <end position="227"/>
    </location>
</feature>
<evidence type="ECO:0000256" key="4">
    <source>
        <dbReference type="SAM" id="SignalP"/>
    </source>
</evidence>
<dbReference type="GO" id="GO:0009897">
    <property type="term" value="C:external side of plasma membrane"/>
    <property type="evidence" value="ECO:0007669"/>
    <property type="project" value="TreeGrafter"/>
</dbReference>
<dbReference type="InterPro" id="IPR004269">
    <property type="entry name" value="Folate_rcpt"/>
</dbReference>
<evidence type="ECO:0000256" key="3">
    <source>
        <dbReference type="ARBA" id="ARBA00023157"/>
    </source>
</evidence>
<dbReference type="Proteomes" id="UP000007648">
    <property type="component" value="Unassembled WGS sequence"/>
</dbReference>
<dbReference type="Pfam" id="PF03024">
    <property type="entry name" value="Folate_rec"/>
    <property type="match status" value="1"/>
</dbReference>
<evidence type="ECO:0000259" key="5">
    <source>
        <dbReference type="Pfam" id="PF03024"/>
    </source>
</evidence>
<proteinExistence type="inferred from homology"/>
<name>A0A7N4NLC7_SARHA</name>
<keyword evidence="2 4" id="KW-0732">Signal</keyword>
<feature type="domain" description="Folate receptor-like" evidence="5">
    <location>
        <begin position="23"/>
        <end position="188"/>
    </location>
</feature>